<dbReference type="KEGG" id="sta:STHERM_c05780"/>
<dbReference type="PANTHER" id="PTHR47618">
    <property type="entry name" value="BIFUNCTIONAL OLIGORIBONUCLEASE AND PAP PHOSPHATASE NRNA"/>
    <property type="match status" value="1"/>
</dbReference>
<dbReference type="HOGENOM" id="CLU_039720_0_0_12"/>
<dbReference type="Pfam" id="PF02272">
    <property type="entry name" value="DHHA1"/>
    <property type="match status" value="1"/>
</dbReference>
<dbReference type="EMBL" id="CP001698">
    <property type="protein sequence ID" value="ADN01543.1"/>
    <property type="molecule type" value="Genomic_DNA"/>
</dbReference>
<evidence type="ECO:0000313" key="4">
    <source>
        <dbReference type="Proteomes" id="UP000001296"/>
    </source>
</evidence>
<dbReference type="InterPro" id="IPR001667">
    <property type="entry name" value="DDH_dom"/>
</dbReference>
<accession>E0RQN9</accession>
<reference evidence="3 4" key="2">
    <citation type="journal article" date="2010" name="J. Bacteriol.">
        <title>Genome sequence of the polysaccharide-degrading, thermophilic anaerobe Spirochaeta thermophila DSM 6192.</title>
        <authorList>
            <person name="Angelov A."/>
            <person name="Liebl S."/>
            <person name="Ballschmiter M."/>
            <person name="Bomeke M."/>
            <person name="Lehmann R."/>
            <person name="Liesegang H."/>
            <person name="Daniel R."/>
            <person name="Liebl W."/>
        </authorList>
    </citation>
    <scope>NUCLEOTIDE SEQUENCE [LARGE SCALE GENOMIC DNA]</scope>
    <source>
        <strain evidence="4">ATCC 49972 / DSM 6192 / RI 19.B1</strain>
    </source>
</reference>
<organism evidence="3 4">
    <name type="scientific">Winmispira thermophila (strain ATCC 49972 / DSM 6192 / RI 19.B1)</name>
    <name type="common">Spirochaeta thermophila</name>
    <dbReference type="NCBI Taxonomy" id="665571"/>
    <lineage>
        <taxon>Bacteria</taxon>
        <taxon>Pseudomonadati</taxon>
        <taxon>Spirochaetota</taxon>
        <taxon>Spirochaetia</taxon>
        <taxon>Winmispirales</taxon>
        <taxon>Winmispiraceae</taxon>
        <taxon>Winmispira</taxon>
    </lineage>
</organism>
<protein>
    <submittedName>
        <fullName evidence="3">DHH superfamily protein, subfamily 1</fullName>
    </submittedName>
</protein>
<dbReference type="eggNOG" id="COG0618">
    <property type="taxonomic scope" value="Bacteria"/>
</dbReference>
<name>E0RQN9_WINT6</name>
<dbReference type="RefSeq" id="WP_013313384.1">
    <property type="nucleotide sequence ID" value="NC_014484.1"/>
</dbReference>
<dbReference type="InterPro" id="IPR038763">
    <property type="entry name" value="DHH_sf"/>
</dbReference>
<evidence type="ECO:0000259" key="1">
    <source>
        <dbReference type="Pfam" id="PF01368"/>
    </source>
</evidence>
<dbReference type="GO" id="GO:0003676">
    <property type="term" value="F:nucleic acid binding"/>
    <property type="evidence" value="ECO:0007669"/>
    <property type="project" value="InterPro"/>
</dbReference>
<gene>
    <name evidence="3" type="ordered locus">STHERM_c05780</name>
</gene>
<dbReference type="PANTHER" id="PTHR47618:SF1">
    <property type="entry name" value="BIFUNCTIONAL OLIGORIBONUCLEASE AND PAP PHOSPHATASE NRNA"/>
    <property type="match status" value="1"/>
</dbReference>
<dbReference type="InterPro" id="IPR003156">
    <property type="entry name" value="DHHA1_dom"/>
</dbReference>
<sequence length="323" mass="35930">MQVPQDVIDWIQEREHILVIGHKDPDGDCVGSQMALSLFLGRVGKKPLPLSPGPFTSAEVRQFAPFFKTRFDEEELAFLEKVGIVVVDTSSPERTGPFRDLISRHPTLVIDHHSAGTPFGDLRWVEPSAPSTTFLVQLLIEAMAGNISQEEAFYLFYGLATDTGFFRFLEQGSGEAFRAASRLVDAGISPRTLSLAINGGQSFLSRRWIGMMLERMEPLCDGKFVILCETRADRERFSDEHRESDLLYHLVLDIEGCEALAALREEPNGRCKVSLRSKVFLDVGALAREFGGGGHVHAAGFETDLPLSEAKALIIERFLQFCK</sequence>
<dbReference type="AlphaFoldDB" id="E0RQN9"/>
<evidence type="ECO:0000259" key="2">
    <source>
        <dbReference type="Pfam" id="PF02272"/>
    </source>
</evidence>
<dbReference type="Pfam" id="PF01368">
    <property type="entry name" value="DHH"/>
    <property type="match status" value="1"/>
</dbReference>
<dbReference type="Gene3D" id="3.90.1640.10">
    <property type="entry name" value="inorganic pyrophosphatase (n-terminal core)"/>
    <property type="match status" value="1"/>
</dbReference>
<dbReference type="PaxDb" id="665571-STHERM_c05780"/>
<dbReference type="SUPFAM" id="SSF64182">
    <property type="entry name" value="DHH phosphoesterases"/>
    <property type="match status" value="1"/>
</dbReference>
<evidence type="ECO:0000313" key="3">
    <source>
        <dbReference type="EMBL" id="ADN01543.1"/>
    </source>
</evidence>
<dbReference type="InterPro" id="IPR051319">
    <property type="entry name" value="Oligoribo/pAp-PDE_c-di-AMP_PDE"/>
</dbReference>
<proteinExistence type="predicted"/>
<dbReference type="Gene3D" id="3.10.310.30">
    <property type="match status" value="1"/>
</dbReference>
<feature type="domain" description="DDH" evidence="1">
    <location>
        <begin position="16"/>
        <end position="151"/>
    </location>
</feature>
<dbReference type="Proteomes" id="UP000001296">
    <property type="component" value="Chromosome"/>
</dbReference>
<reference key="1">
    <citation type="submission" date="2009-08" db="EMBL/GenBank/DDBJ databases">
        <title>The genome sequence of Spirochaeta thermophila DSM6192.</title>
        <authorList>
            <person name="Angelov A."/>
            <person name="Mientus M."/>
            <person name="Wittenberg S."/>
            <person name="Lehmann R."/>
            <person name="Liesegang H."/>
            <person name="Daniel R."/>
            <person name="Liebl W."/>
        </authorList>
    </citation>
    <scope>NUCLEOTIDE SEQUENCE</scope>
    <source>
        <strain>DSM 6192</strain>
    </source>
</reference>
<feature type="domain" description="DHHA1" evidence="2">
    <location>
        <begin position="251"/>
        <end position="322"/>
    </location>
</feature>